<evidence type="ECO:0000313" key="3">
    <source>
        <dbReference type="EMBL" id="NAW50293.1"/>
    </source>
</evidence>
<dbReference type="AlphaFoldDB" id="A0A845PTB6"/>
<feature type="domain" description="EamA" evidence="2">
    <location>
        <begin position="3"/>
        <end position="105"/>
    </location>
</feature>
<feature type="transmembrane region" description="Helical" evidence="1">
    <location>
        <begin position="20"/>
        <end position="39"/>
    </location>
</feature>
<reference evidence="3 4" key="1">
    <citation type="submission" date="2019-11" db="EMBL/GenBank/DDBJ databases">
        <title>Characterization of Elizabethkingia argenteiflava sp. nov., isolated from inner surface of Soybean Pods.</title>
        <authorList>
            <person name="Mo S."/>
        </authorList>
    </citation>
    <scope>NUCLEOTIDE SEQUENCE [LARGE SCALE GENOMIC DNA]</scope>
    <source>
        <strain evidence="3 4">YB22</strain>
    </source>
</reference>
<dbReference type="InterPro" id="IPR000620">
    <property type="entry name" value="EamA_dom"/>
</dbReference>
<dbReference type="InterPro" id="IPR037185">
    <property type="entry name" value="EmrE-like"/>
</dbReference>
<organism evidence="3 4">
    <name type="scientific">Elizabethkingia argenteiflava</name>
    <dbReference type="NCBI Taxonomy" id="2681556"/>
    <lineage>
        <taxon>Bacteria</taxon>
        <taxon>Pseudomonadati</taxon>
        <taxon>Bacteroidota</taxon>
        <taxon>Flavobacteriia</taxon>
        <taxon>Flavobacteriales</taxon>
        <taxon>Weeksellaceae</taxon>
        <taxon>Elizabethkingia</taxon>
    </lineage>
</organism>
<keyword evidence="1" id="KW-0472">Membrane</keyword>
<gene>
    <name evidence="3" type="ORF">GNY06_02450</name>
</gene>
<keyword evidence="4" id="KW-1185">Reference proteome</keyword>
<keyword evidence="1" id="KW-0812">Transmembrane</keyword>
<dbReference type="SUPFAM" id="SSF103481">
    <property type="entry name" value="Multidrug resistance efflux transporter EmrE"/>
    <property type="match status" value="1"/>
</dbReference>
<name>A0A845PTB6_9FLAO</name>
<evidence type="ECO:0000313" key="4">
    <source>
        <dbReference type="Proteomes" id="UP000553459"/>
    </source>
</evidence>
<keyword evidence="1" id="KW-1133">Transmembrane helix</keyword>
<protein>
    <submittedName>
        <fullName evidence="3">EamA family transporter</fullName>
    </submittedName>
</protein>
<dbReference type="GO" id="GO:0016020">
    <property type="term" value="C:membrane"/>
    <property type="evidence" value="ECO:0007669"/>
    <property type="project" value="InterPro"/>
</dbReference>
<dbReference type="EMBL" id="JAAABJ010000248">
    <property type="protein sequence ID" value="NAW50293.1"/>
    <property type="molecule type" value="Genomic_DNA"/>
</dbReference>
<evidence type="ECO:0000259" key="2">
    <source>
        <dbReference type="Pfam" id="PF00892"/>
    </source>
</evidence>
<dbReference type="Proteomes" id="UP000553459">
    <property type="component" value="Unassembled WGS sequence"/>
</dbReference>
<evidence type="ECO:0000256" key="1">
    <source>
        <dbReference type="SAM" id="Phobius"/>
    </source>
</evidence>
<proteinExistence type="predicted"/>
<accession>A0A845PTB6</accession>
<comment type="caution">
    <text evidence="3">The sequence shown here is derived from an EMBL/GenBank/DDBJ whole genome shotgun (WGS) entry which is preliminary data.</text>
</comment>
<sequence length="106" mass="12111">MGYGIFSVLIKKFDLKGRLYLTRLLLFLGSMFLSIPYFTNIHPIEFSYNKTIRLLSLSFSAYNCGLLLHTKSLTYLSLSKVQVTELSETVFSAILAWLFLKETPSS</sequence>
<dbReference type="Pfam" id="PF00892">
    <property type="entry name" value="EamA"/>
    <property type="match status" value="1"/>
</dbReference>